<accession>A0AAN4ZC32</accession>
<dbReference type="InterPro" id="IPR019423">
    <property type="entry name" value="7TM_GPCR_serpentine_rcpt_Srj"/>
</dbReference>
<proteinExistence type="predicted"/>
<dbReference type="PANTHER" id="PTHR45907">
    <property type="entry name" value="SERPENTINE RECEPTOR, CLASS J"/>
    <property type="match status" value="1"/>
</dbReference>
<evidence type="ECO:0000313" key="2">
    <source>
        <dbReference type="EMBL" id="GMR35037.1"/>
    </source>
</evidence>
<feature type="non-terminal residue" evidence="2">
    <location>
        <position position="1"/>
    </location>
</feature>
<dbReference type="InterPro" id="IPR019428">
    <property type="entry name" value="7TM_GPCR_serpentine_rcpt_Str"/>
</dbReference>
<keyword evidence="3" id="KW-1185">Reference proteome</keyword>
<keyword evidence="1" id="KW-1133">Transmembrane helix</keyword>
<feature type="transmembrane region" description="Helical" evidence="1">
    <location>
        <begin position="111"/>
        <end position="138"/>
    </location>
</feature>
<evidence type="ECO:0008006" key="4">
    <source>
        <dbReference type="Google" id="ProtNLM"/>
    </source>
</evidence>
<feature type="transmembrane region" description="Helical" evidence="1">
    <location>
        <begin position="44"/>
        <end position="67"/>
    </location>
</feature>
<gene>
    <name evidence="2" type="ORF">PMAYCL1PPCAC_05232</name>
</gene>
<dbReference type="EMBL" id="BTRK01000002">
    <property type="protein sequence ID" value="GMR35037.1"/>
    <property type="molecule type" value="Genomic_DNA"/>
</dbReference>
<dbReference type="Proteomes" id="UP001328107">
    <property type="component" value="Unassembled WGS sequence"/>
</dbReference>
<reference evidence="3" key="1">
    <citation type="submission" date="2022-10" db="EMBL/GenBank/DDBJ databases">
        <title>Genome assembly of Pristionchus species.</title>
        <authorList>
            <person name="Yoshida K."/>
            <person name="Sommer R.J."/>
        </authorList>
    </citation>
    <scope>NUCLEOTIDE SEQUENCE [LARGE SCALE GENOMIC DNA]</scope>
    <source>
        <strain evidence="3">RS5460</strain>
    </source>
</reference>
<dbReference type="AlphaFoldDB" id="A0AAN4ZC32"/>
<keyword evidence="1" id="KW-0472">Membrane</keyword>
<protein>
    <recommendedName>
        <fullName evidence="4">G protein-coupled receptor</fullName>
    </recommendedName>
</protein>
<comment type="caution">
    <text evidence="2">The sequence shown here is derived from an EMBL/GenBank/DDBJ whole genome shotgun (WGS) entry which is preliminary data.</text>
</comment>
<sequence length="199" mass="22682">KCSAPHCFLQYALPTTALLTVHFVYRYLSISAPEKLRAIADRKFLLWLTVYLLGNAIAMTYVSLMLIPDLETSDLAEARNQLSLRIGRTINNGWLSICYWRNGEIVRDSQAFAVMVAIGQCINLTVTFSFGILTFLAIRNTSRQASQSARKFQMHMLMAICAQERVQHSVHLSTYGTCEFHITENLHDTRYLNNFILVL</sequence>
<organism evidence="2 3">
    <name type="scientific">Pristionchus mayeri</name>
    <dbReference type="NCBI Taxonomy" id="1317129"/>
    <lineage>
        <taxon>Eukaryota</taxon>
        <taxon>Metazoa</taxon>
        <taxon>Ecdysozoa</taxon>
        <taxon>Nematoda</taxon>
        <taxon>Chromadorea</taxon>
        <taxon>Rhabditida</taxon>
        <taxon>Rhabditina</taxon>
        <taxon>Diplogasteromorpha</taxon>
        <taxon>Diplogasteroidea</taxon>
        <taxon>Neodiplogasteridae</taxon>
        <taxon>Pristionchus</taxon>
    </lineage>
</organism>
<name>A0AAN4ZC32_9BILA</name>
<keyword evidence="1" id="KW-0812">Transmembrane</keyword>
<evidence type="ECO:0000313" key="3">
    <source>
        <dbReference type="Proteomes" id="UP001328107"/>
    </source>
</evidence>
<dbReference type="PANTHER" id="PTHR45907:SF16">
    <property type="entry name" value="SERPENTINE RECEPTOR, CLASS J"/>
    <property type="match status" value="1"/>
</dbReference>
<evidence type="ECO:0000256" key="1">
    <source>
        <dbReference type="SAM" id="Phobius"/>
    </source>
</evidence>
<dbReference type="Pfam" id="PF10326">
    <property type="entry name" value="7TM_GPCR_Str"/>
    <property type="match status" value="1"/>
</dbReference>